<keyword evidence="8 11" id="KW-0067">ATP-binding</keyword>
<feature type="domain" description="Cytidyltransferase-like" evidence="12">
    <location>
        <begin position="11"/>
        <end position="161"/>
    </location>
</feature>
<reference evidence="13 14" key="1">
    <citation type="submission" date="2024-02" db="EMBL/GenBank/DDBJ databases">
        <title>Genome and pathogenicity analysis of Helicobacter mastomyrinus isolated from mice.</title>
        <authorList>
            <person name="Zhu L."/>
        </authorList>
    </citation>
    <scope>NUCLEOTIDE SEQUENCE [LARGE SCALE GENOMIC DNA]</scope>
    <source>
        <strain evidence="13 14">Hm-17</strain>
    </source>
</reference>
<dbReference type="InterPro" id="IPR004821">
    <property type="entry name" value="Cyt_trans-like"/>
</dbReference>
<dbReference type="GO" id="GO:0016779">
    <property type="term" value="F:nucleotidyltransferase activity"/>
    <property type="evidence" value="ECO:0007669"/>
    <property type="project" value="UniProtKB-KW"/>
</dbReference>
<dbReference type="Proteomes" id="UP001434737">
    <property type="component" value="Chromosome"/>
</dbReference>
<evidence type="ECO:0000256" key="7">
    <source>
        <dbReference type="ARBA" id="ARBA00022741"/>
    </source>
</evidence>
<evidence type="ECO:0000256" key="5">
    <source>
        <dbReference type="ARBA" id="ARBA00022679"/>
    </source>
</evidence>
<comment type="pathway">
    <text evidence="2 11">Cofactor biosynthesis; NAD(+) biosynthesis; deamido-NAD(+) from nicotinate D-ribonucleotide: step 1/1.</text>
</comment>
<proteinExistence type="inferred from homology"/>
<protein>
    <recommendedName>
        <fullName evidence="11">Probable nicotinate-nucleotide adenylyltransferase</fullName>
        <ecNumber evidence="11">2.7.7.18</ecNumber>
    </recommendedName>
    <alternativeName>
        <fullName evidence="11">Deamido-NAD(+) diphosphorylase</fullName>
    </alternativeName>
    <alternativeName>
        <fullName evidence="11">Deamido-NAD(+) pyrophosphorylase</fullName>
    </alternativeName>
    <alternativeName>
        <fullName evidence="11">Nicotinate mononucleotide adenylyltransferase</fullName>
        <shortName evidence="11">NaMN adenylyltransferase</shortName>
    </alternativeName>
</protein>
<dbReference type="InterPro" id="IPR005248">
    <property type="entry name" value="NadD/NMNAT"/>
</dbReference>
<dbReference type="Gene3D" id="3.40.50.620">
    <property type="entry name" value="HUPs"/>
    <property type="match status" value="1"/>
</dbReference>
<dbReference type="Pfam" id="PF01467">
    <property type="entry name" value="CTP_transf_like"/>
    <property type="match status" value="1"/>
</dbReference>
<evidence type="ECO:0000256" key="6">
    <source>
        <dbReference type="ARBA" id="ARBA00022695"/>
    </source>
</evidence>
<dbReference type="NCBIfam" id="TIGR00125">
    <property type="entry name" value="cyt_tran_rel"/>
    <property type="match status" value="1"/>
</dbReference>
<keyword evidence="6 11" id="KW-0548">Nucleotidyltransferase</keyword>
<dbReference type="EMBL" id="CP145316">
    <property type="protein sequence ID" value="XAM18321.1"/>
    <property type="molecule type" value="Genomic_DNA"/>
</dbReference>
<comment type="function">
    <text evidence="1 11">Catalyzes the reversible adenylation of nicotinate mononucleotide (NaMN) to nicotinic acid adenine dinucleotide (NaAD).</text>
</comment>
<evidence type="ECO:0000256" key="8">
    <source>
        <dbReference type="ARBA" id="ARBA00022840"/>
    </source>
</evidence>
<evidence type="ECO:0000256" key="9">
    <source>
        <dbReference type="ARBA" id="ARBA00023027"/>
    </source>
</evidence>
<evidence type="ECO:0000313" key="14">
    <source>
        <dbReference type="Proteomes" id="UP001434737"/>
    </source>
</evidence>
<accession>A0ABZ3F8B3</accession>
<dbReference type="InterPro" id="IPR014729">
    <property type="entry name" value="Rossmann-like_a/b/a_fold"/>
</dbReference>
<keyword evidence="5 11" id="KW-0808">Transferase</keyword>
<evidence type="ECO:0000256" key="2">
    <source>
        <dbReference type="ARBA" id="ARBA00005019"/>
    </source>
</evidence>
<evidence type="ECO:0000259" key="12">
    <source>
        <dbReference type="Pfam" id="PF01467"/>
    </source>
</evidence>
<evidence type="ECO:0000256" key="4">
    <source>
        <dbReference type="ARBA" id="ARBA00022642"/>
    </source>
</evidence>
<comment type="similarity">
    <text evidence="3 11">Belongs to the NadD family.</text>
</comment>
<evidence type="ECO:0000256" key="10">
    <source>
        <dbReference type="ARBA" id="ARBA00048721"/>
    </source>
</evidence>
<gene>
    <name evidence="11" type="primary">nadD</name>
    <name evidence="13" type="ORF">V3I05_01115</name>
</gene>
<evidence type="ECO:0000313" key="13">
    <source>
        <dbReference type="EMBL" id="XAM18321.1"/>
    </source>
</evidence>
<dbReference type="SUPFAM" id="SSF52374">
    <property type="entry name" value="Nucleotidylyl transferase"/>
    <property type="match status" value="1"/>
</dbReference>
<evidence type="ECO:0000256" key="3">
    <source>
        <dbReference type="ARBA" id="ARBA00009014"/>
    </source>
</evidence>
<dbReference type="PANTHER" id="PTHR39321:SF3">
    <property type="entry name" value="PHOSPHOPANTETHEINE ADENYLYLTRANSFERASE"/>
    <property type="match status" value="1"/>
</dbReference>
<dbReference type="EC" id="2.7.7.18" evidence="11"/>
<dbReference type="HAMAP" id="MF_00244">
    <property type="entry name" value="NaMN_adenylyltr"/>
    <property type="match status" value="1"/>
</dbReference>
<keyword evidence="7 11" id="KW-0547">Nucleotide-binding</keyword>
<evidence type="ECO:0000256" key="11">
    <source>
        <dbReference type="HAMAP-Rule" id="MF_00244"/>
    </source>
</evidence>
<keyword evidence="14" id="KW-1185">Reference proteome</keyword>
<keyword evidence="4 11" id="KW-0662">Pyridine nucleotide biosynthesis</keyword>
<dbReference type="CDD" id="cd02165">
    <property type="entry name" value="NMNAT"/>
    <property type="match status" value="1"/>
</dbReference>
<organism evidence="13 14">
    <name type="scientific">Helicobacter mastomyrinus</name>
    <dbReference type="NCBI Taxonomy" id="287948"/>
    <lineage>
        <taxon>Bacteria</taxon>
        <taxon>Pseudomonadati</taxon>
        <taxon>Campylobacterota</taxon>
        <taxon>Epsilonproteobacteria</taxon>
        <taxon>Campylobacterales</taxon>
        <taxon>Helicobacteraceae</taxon>
        <taxon>Helicobacter</taxon>
    </lineage>
</organism>
<dbReference type="PANTHER" id="PTHR39321">
    <property type="entry name" value="NICOTINATE-NUCLEOTIDE ADENYLYLTRANSFERASE-RELATED"/>
    <property type="match status" value="1"/>
</dbReference>
<dbReference type="RefSeq" id="WP_300599409.1">
    <property type="nucleotide sequence ID" value="NZ_CP145316.1"/>
</dbReference>
<name>A0ABZ3F8B3_9HELI</name>
<evidence type="ECO:0000256" key="1">
    <source>
        <dbReference type="ARBA" id="ARBA00002324"/>
    </source>
</evidence>
<keyword evidence="9 11" id="KW-0520">NAD</keyword>
<comment type="catalytic activity">
    <reaction evidence="10 11">
        <text>nicotinate beta-D-ribonucleotide + ATP + H(+) = deamido-NAD(+) + diphosphate</text>
        <dbReference type="Rhea" id="RHEA:22860"/>
        <dbReference type="ChEBI" id="CHEBI:15378"/>
        <dbReference type="ChEBI" id="CHEBI:30616"/>
        <dbReference type="ChEBI" id="CHEBI:33019"/>
        <dbReference type="ChEBI" id="CHEBI:57502"/>
        <dbReference type="ChEBI" id="CHEBI:58437"/>
        <dbReference type="EC" id="2.7.7.18"/>
    </reaction>
</comment>
<sequence length="233" mass="26397">MNNPPSSFVAIYGGSFDPLHKAHSEIIRLLCEDSLFWHIILLPNYANPLKPPPLFSALERLKMCQIMANAYNARYSSLTSLPKVAVSDYEVGQNKPVFSMQSIGVIEAQMRQTYPHAQFAFVLGSDSFASLAQWNQPQKLCKMVQFVLIHRKLLHNPQYPQSLKNPLPQSHTESIDECKMPLKAKILKHFSLGAFDAFSSSKVRYLLENARTQAALEMIPTNIHSIIKTHFQL</sequence>